<sequence>MKPNVFIALLLLVSVKSFSQLGFCTGSKGDPVFTEDFGTGTGFGPALPAGTTNYNFVSGVPNDGEYTLSSTTMMNGNWVNRQDHTPSDTNGKAFIVNASFTAGEFYRRQVTGLCVNTTFEFSAWLINAYNPSSNACGGSGIPINVKFQIWDQTETQLLKEGDTGNINGSANADWMQYGMTFTVLPGQTSVVLKMLNNGVGGCGNDLAIDDITFRSCGDLASVTSGTAAVVEACSNELPTTLNLQLNISGSGTHVFQWQSSPDGNTWTDIAGETSQNYATPPLMASGYYRVKIAEDIANMNNAYCYTLSDSFHFFVLPQPAAPVFIDDVESCSNDSAIPPLTVSVPAGITVDWYDAPSSGNLLQSASASYQTNIAGTYYAEAVSGSCTSPTRTAVTLSLYPSPEFPDIPPALAEICQGNSTILDAGMTGVTYDWQPGGETTQTISVTQSGIYTLTVTSPNGCTDSQQYGVIVHEAPQIASVNNQGSTVTVTTVNTGNFEYSLDQFSWQFSNVFHDVEGGLITVYVRDIYNCGSDDMQYLLIVPPTFFTPNGDNVHDVFTIKGIEFTTRSKVAIFDRYGKFIKMLTPSDTYWDGTLNGKQLPSTDYWYRGAFDDGKEIRGHFSLKR</sequence>
<accession>A0A7Y8Y4E8</accession>
<evidence type="ECO:0000313" key="3">
    <source>
        <dbReference type="EMBL" id="NYA72419.1"/>
    </source>
</evidence>
<dbReference type="Proteomes" id="UP000535020">
    <property type="component" value="Unassembled WGS sequence"/>
</dbReference>
<proteinExistence type="predicted"/>
<organism evidence="3 4">
    <name type="scientific">Flavobacterium agri</name>
    <dbReference type="NCBI Taxonomy" id="2743471"/>
    <lineage>
        <taxon>Bacteria</taxon>
        <taxon>Pseudomonadati</taxon>
        <taxon>Bacteroidota</taxon>
        <taxon>Flavobacteriia</taxon>
        <taxon>Flavobacteriales</taxon>
        <taxon>Flavobacteriaceae</taxon>
        <taxon>Flavobacterium</taxon>
    </lineage>
</organism>
<name>A0A7Y8Y4E8_9FLAO</name>
<dbReference type="InterPro" id="IPR044023">
    <property type="entry name" value="Ig_7"/>
</dbReference>
<dbReference type="Gene3D" id="2.60.40.2700">
    <property type="match status" value="1"/>
</dbReference>
<gene>
    <name evidence="3" type="ORF">HZF10_15925</name>
</gene>
<dbReference type="EMBL" id="JACBJI010000008">
    <property type="protein sequence ID" value="NYA72419.1"/>
    <property type="molecule type" value="Genomic_DNA"/>
</dbReference>
<evidence type="ECO:0000313" key="4">
    <source>
        <dbReference type="Proteomes" id="UP000535020"/>
    </source>
</evidence>
<comment type="caution">
    <text evidence="3">The sequence shown here is derived from an EMBL/GenBank/DDBJ whole genome shotgun (WGS) entry which is preliminary data.</text>
</comment>
<feature type="signal peptide" evidence="1">
    <location>
        <begin position="1"/>
        <end position="19"/>
    </location>
</feature>
<keyword evidence="1" id="KW-0732">Signal</keyword>
<feature type="domain" description="Ig-like" evidence="2">
    <location>
        <begin position="319"/>
        <end position="400"/>
    </location>
</feature>
<evidence type="ECO:0000256" key="1">
    <source>
        <dbReference type="SAM" id="SignalP"/>
    </source>
</evidence>
<keyword evidence="4" id="KW-1185">Reference proteome</keyword>
<dbReference type="Pfam" id="PF19081">
    <property type="entry name" value="Ig_7"/>
    <property type="match status" value="1"/>
</dbReference>
<dbReference type="NCBIfam" id="TIGR04131">
    <property type="entry name" value="Bac_Flav_CTERM"/>
    <property type="match status" value="1"/>
</dbReference>
<dbReference type="Pfam" id="PF13585">
    <property type="entry name" value="CHU_C"/>
    <property type="match status" value="1"/>
</dbReference>
<protein>
    <submittedName>
        <fullName evidence="3">T9SS type B sorting domain-containing protein</fullName>
    </submittedName>
</protein>
<dbReference type="InterPro" id="IPR026341">
    <property type="entry name" value="T9SS_type_B"/>
</dbReference>
<evidence type="ECO:0000259" key="2">
    <source>
        <dbReference type="Pfam" id="PF19081"/>
    </source>
</evidence>
<feature type="chain" id="PRO_5030713216" evidence="1">
    <location>
        <begin position="20"/>
        <end position="624"/>
    </location>
</feature>
<reference evidence="3 4" key="1">
    <citation type="submission" date="2020-07" db="EMBL/GenBank/DDBJ databases">
        <authorList>
            <person name="Sun Q."/>
        </authorList>
    </citation>
    <scope>NUCLEOTIDE SEQUENCE [LARGE SCALE GENOMIC DNA]</scope>
    <source>
        <strain evidence="3 4">MAH-1</strain>
    </source>
</reference>
<dbReference type="AlphaFoldDB" id="A0A7Y8Y4E8"/>